<proteinExistence type="predicted"/>
<dbReference type="Gene3D" id="3.40.50.12780">
    <property type="entry name" value="N-terminal domain of ligase-like"/>
    <property type="match status" value="1"/>
</dbReference>
<dbReference type="Pfam" id="PF00501">
    <property type="entry name" value="AMP-binding"/>
    <property type="match status" value="1"/>
</dbReference>
<name>A0A432V7Y1_9HYPH</name>
<dbReference type="GO" id="GO:0016878">
    <property type="term" value="F:acid-thiol ligase activity"/>
    <property type="evidence" value="ECO:0007669"/>
    <property type="project" value="UniProtKB-ARBA"/>
</dbReference>
<keyword evidence="4" id="KW-1185">Reference proteome</keyword>
<protein>
    <submittedName>
        <fullName evidence="3">Long-chain fatty acid--CoA ligase</fullName>
    </submittedName>
</protein>
<dbReference type="SUPFAM" id="SSF56801">
    <property type="entry name" value="Acetyl-CoA synthetase-like"/>
    <property type="match status" value="1"/>
</dbReference>
<dbReference type="AlphaFoldDB" id="A0A432V7Y1"/>
<dbReference type="PANTHER" id="PTHR43767">
    <property type="entry name" value="LONG-CHAIN-FATTY-ACID--COA LIGASE"/>
    <property type="match status" value="1"/>
</dbReference>
<reference evidence="3 4" key="1">
    <citation type="submission" date="2018-11" db="EMBL/GenBank/DDBJ databases">
        <title>Pseudaminobacter arsenicus sp. nov., an arsenic-resistant bacterium isolated from arsenic-rich aquifers.</title>
        <authorList>
            <person name="Mu Y."/>
        </authorList>
    </citation>
    <scope>NUCLEOTIDE SEQUENCE [LARGE SCALE GENOMIC DNA]</scope>
    <source>
        <strain evidence="3 4">CB3</strain>
    </source>
</reference>
<evidence type="ECO:0000313" key="4">
    <source>
        <dbReference type="Proteomes" id="UP000281647"/>
    </source>
</evidence>
<dbReference type="InterPro" id="IPR025110">
    <property type="entry name" value="AMP-bd_C"/>
</dbReference>
<comment type="caution">
    <text evidence="3">The sequence shown here is derived from an EMBL/GenBank/DDBJ whole genome shotgun (WGS) entry which is preliminary data.</text>
</comment>
<keyword evidence="3" id="KW-0436">Ligase</keyword>
<gene>
    <name evidence="3" type="ORF">EET67_09215</name>
</gene>
<sequence>MEFLGKTESEGGPLAFRWEERFPKRRELLFGGRVVPCYRDRPGSIYAMAKAAMERARDAEAVVDGERRLSYGDLDVLVERVASGLSARGIAKGDRVALLLVNRLEFVVAFLAISRVGAISVPIGTRESGSNIAFILGNCRASAVIFEADLIGRVPAPGEAPDLKLRVCVGGPAAGAEEFDAVAASEQRSAPAVVSEEDGAVILYTSGTTGQPKGAVLSHVNIIHSSMHFQECWNYESGERSVLAVPASHVTGLVAIITSMIQVAGCTIMMRSFDVAAYLELASRERMTTTVLVPAMYNLILLRGDFSGLDLSSWRIGGFGGAPMPESSIEAMAERLPDLHLLNAYGSTECATIISVVPVGHTRQCLDSVGAAVPCGDLRIMDDDGRELPTGQAGEVWVRGPMTIRGYWEREDATRASLVDGYWRSGDIGSVDADGMLRLFDRKIDVINRGGYKIYSIEVENVLSRHPGVVEVAAVSHPDAVLGEKLHVFVVRKDAGMDEDAIRDYCRAHLADYKVPDFVTFLTEGLPRNPNGKVLKRSLRDCIGL</sequence>
<dbReference type="Gene3D" id="3.30.300.30">
    <property type="match status" value="1"/>
</dbReference>
<organism evidence="3 4">
    <name type="scientific">Borborobacter arsenicus</name>
    <dbReference type="NCBI Taxonomy" id="1851146"/>
    <lineage>
        <taxon>Bacteria</taxon>
        <taxon>Pseudomonadati</taxon>
        <taxon>Pseudomonadota</taxon>
        <taxon>Alphaproteobacteria</taxon>
        <taxon>Hyphomicrobiales</taxon>
        <taxon>Phyllobacteriaceae</taxon>
        <taxon>Borborobacter</taxon>
    </lineage>
</organism>
<feature type="domain" description="AMP-binding enzyme C-terminal" evidence="2">
    <location>
        <begin position="458"/>
        <end position="533"/>
    </location>
</feature>
<evidence type="ECO:0000259" key="1">
    <source>
        <dbReference type="Pfam" id="PF00501"/>
    </source>
</evidence>
<dbReference type="Proteomes" id="UP000281647">
    <property type="component" value="Unassembled WGS sequence"/>
</dbReference>
<dbReference type="PANTHER" id="PTHR43767:SF1">
    <property type="entry name" value="NONRIBOSOMAL PEPTIDE SYNTHASE PES1 (EUROFUNG)-RELATED"/>
    <property type="match status" value="1"/>
</dbReference>
<dbReference type="InterPro" id="IPR020845">
    <property type="entry name" value="AMP-binding_CS"/>
</dbReference>
<dbReference type="InterPro" id="IPR042099">
    <property type="entry name" value="ANL_N_sf"/>
</dbReference>
<dbReference type="EMBL" id="RKST01000007">
    <property type="protein sequence ID" value="RUM98265.1"/>
    <property type="molecule type" value="Genomic_DNA"/>
</dbReference>
<feature type="domain" description="AMP-dependent synthetase/ligase" evidence="1">
    <location>
        <begin position="52"/>
        <end position="408"/>
    </location>
</feature>
<dbReference type="OrthoDB" id="9803968at2"/>
<evidence type="ECO:0000313" key="3">
    <source>
        <dbReference type="EMBL" id="RUM98265.1"/>
    </source>
</evidence>
<dbReference type="InterPro" id="IPR050237">
    <property type="entry name" value="ATP-dep_AMP-bd_enzyme"/>
</dbReference>
<dbReference type="InterPro" id="IPR045851">
    <property type="entry name" value="AMP-bd_C_sf"/>
</dbReference>
<dbReference type="InterPro" id="IPR000873">
    <property type="entry name" value="AMP-dep_synth/lig_dom"/>
</dbReference>
<dbReference type="Pfam" id="PF13193">
    <property type="entry name" value="AMP-binding_C"/>
    <property type="match status" value="1"/>
</dbReference>
<evidence type="ECO:0000259" key="2">
    <source>
        <dbReference type="Pfam" id="PF13193"/>
    </source>
</evidence>
<accession>A0A432V7Y1</accession>
<dbReference type="PROSITE" id="PS00455">
    <property type="entry name" value="AMP_BINDING"/>
    <property type="match status" value="1"/>
</dbReference>